<dbReference type="OrthoDB" id="3734319at2"/>
<name>A0A1H8LV82_9ACTN</name>
<dbReference type="InterPro" id="IPR006016">
    <property type="entry name" value="UspA"/>
</dbReference>
<evidence type="ECO:0000313" key="3">
    <source>
        <dbReference type="EMBL" id="SEO08991.1"/>
    </source>
</evidence>
<proteinExistence type="predicted"/>
<dbReference type="STRING" id="310780.SAMN05216267_101722"/>
<organism evidence="3 4">
    <name type="scientific">Actinacidiphila rubida</name>
    <dbReference type="NCBI Taxonomy" id="310780"/>
    <lineage>
        <taxon>Bacteria</taxon>
        <taxon>Bacillati</taxon>
        <taxon>Actinomycetota</taxon>
        <taxon>Actinomycetes</taxon>
        <taxon>Kitasatosporales</taxon>
        <taxon>Streptomycetaceae</taxon>
        <taxon>Actinacidiphila</taxon>
    </lineage>
</organism>
<reference evidence="3 4" key="1">
    <citation type="submission" date="2016-10" db="EMBL/GenBank/DDBJ databases">
        <authorList>
            <person name="de Groot N.N."/>
        </authorList>
    </citation>
    <scope>NUCLEOTIDE SEQUENCE [LARGE SCALE GENOMIC DNA]</scope>
    <source>
        <strain evidence="3 4">CGMCC 4.2026</strain>
    </source>
</reference>
<keyword evidence="4" id="KW-1185">Reference proteome</keyword>
<sequence>MARVVAWIVEGTWPSCVDAVRAHAPDGAEVVLLHVPDPEVPAAAHAAFAGLLGRGGRPSRDPGTEVEHEAVAHGEQLLRDAAARLGRPCTRRQRSGRVEREVVAEADGAELLVLARDGDHSRLGPHSLGPHSRFVVDHAPCPVLLVWPDTPPGTDTIPPPPTHHHPHPHGGPHEPPPPPPPPPPGRP</sequence>
<dbReference type="CDD" id="cd00293">
    <property type="entry name" value="USP-like"/>
    <property type="match status" value="1"/>
</dbReference>
<dbReference type="SUPFAM" id="SSF52402">
    <property type="entry name" value="Adenine nucleotide alpha hydrolases-like"/>
    <property type="match status" value="1"/>
</dbReference>
<feature type="domain" description="UspA" evidence="2">
    <location>
        <begin position="19"/>
        <end position="146"/>
    </location>
</feature>
<feature type="region of interest" description="Disordered" evidence="1">
    <location>
        <begin position="150"/>
        <end position="187"/>
    </location>
</feature>
<accession>A0A1H8LV82</accession>
<dbReference type="EMBL" id="FODD01000017">
    <property type="protein sequence ID" value="SEO08991.1"/>
    <property type="molecule type" value="Genomic_DNA"/>
</dbReference>
<dbReference type="Gene3D" id="3.40.50.12370">
    <property type="match status" value="1"/>
</dbReference>
<evidence type="ECO:0000259" key="2">
    <source>
        <dbReference type="Pfam" id="PF00582"/>
    </source>
</evidence>
<evidence type="ECO:0000313" key="4">
    <source>
        <dbReference type="Proteomes" id="UP000181951"/>
    </source>
</evidence>
<dbReference type="RefSeq" id="WP_075017146.1">
    <property type="nucleotide sequence ID" value="NZ_FODD01000017.1"/>
</dbReference>
<dbReference type="AlphaFoldDB" id="A0A1H8LV82"/>
<protein>
    <submittedName>
        <fullName evidence="3">Nucleotide-binding universal stress protein, UspA family</fullName>
    </submittedName>
</protein>
<gene>
    <name evidence="3" type="ORF">SAMN05216267_101722</name>
</gene>
<evidence type="ECO:0000256" key="1">
    <source>
        <dbReference type="SAM" id="MobiDB-lite"/>
    </source>
</evidence>
<dbReference type="Pfam" id="PF00582">
    <property type="entry name" value="Usp"/>
    <property type="match status" value="1"/>
</dbReference>
<feature type="compositionally biased region" description="Pro residues" evidence="1">
    <location>
        <begin position="173"/>
        <end position="187"/>
    </location>
</feature>
<dbReference type="Proteomes" id="UP000181951">
    <property type="component" value="Unassembled WGS sequence"/>
</dbReference>